<dbReference type="SUPFAM" id="SSF49785">
    <property type="entry name" value="Galactose-binding domain-like"/>
    <property type="match status" value="1"/>
</dbReference>
<reference evidence="11" key="1">
    <citation type="submission" date="2016-11" db="UniProtKB">
        <authorList>
            <consortium name="WormBaseParasite"/>
        </authorList>
    </citation>
    <scope>IDENTIFICATION</scope>
</reference>
<feature type="signal peptide" evidence="8">
    <location>
        <begin position="1"/>
        <end position="24"/>
    </location>
</feature>
<evidence type="ECO:0000256" key="6">
    <source>
        <dbReference type="ARBA" id="ARBA00022837"/>
    </source>
</evidence>
<dbReference type="Pfam" id="PF22633">
    <property type="entry name" value="F5_F8_type_C_2"/>
    <property type="match status" value="1"/>
</dbReference>
<accession>A0A1I8G767</accession>
<dbReference type="InterPro" id="IPR006585">
    <property type="entry name" value="FTP1"/>
</dbReference>
<keyword evidence="5" id="KW-0430">Lectin</keyword>
<dbReference type="WBParaSite" id="maker-uti_cns_0001073-snap-gene-0.7-mRNA-1">
    <property type="protein sequence ID" value="maker-uti_cns_0001073-snap-gene-0.7-mRNA-1"/>
    <property type="gene ID" value="maker-uti_cns_0001073-snap-gene-0.7"/>
</dbReference>
<evidence type="ECO:0000256" key="5">
    <source>
        <dbReference type="ARBA" id="ARBA00022734"/>
    </source>
</evidence>
<evidence type="ECO:0000256" key="3">
    <source>
        <dbReference type="ARBA" id="ARBA00011233"/>
    </source>
</evidence>
<feature type="chain" id="PRO_5009319172" evidence="8">
    <location>
        <begin position="25"/>
        <end position="229"/>
    </location>
</feature>
<evidence type="ECO:0000256" key="1">
    <source>
        <dbReference type="ARBA" id="ARBA00002219"/>
    </source>
</evidence>
<evidence type="ECO:0000259" key="9">
    <source>
        <dbReference type="SMART" id="SM00607"/>
    </source>
</evidence>
<dbReference type="GO" id="GO:0046872">
    <property type="term" value="F:metal ion binding"/>
    <property type="evidence" value="ECO:0007669"/>
    <property type="project" value="UniProtKB-KW"/>
</dbReference>
<feature type="domain" description="Fucolectin tachylectin-4 pentraxin-1" evidence="9">
    <location>
        <begin position="106"/>
        <end position="227"/>
    </location>
</feature>
<dbReference type="AlphaFoldDB" id="A0A1I8G767"/>
<dbReference type="InterPro" id="IPR051941">
    <property type="entry name" value="BG_Antigen-Binding_Lectin"/>
</dbReference>
<dbReference type="SMART" id="SM00607">
    <property type="entry name" value="FTP"/>
    <property type="match status" value="1"/>
</dbReference>
<keyword evidence="7" id="KW-1015">Disulfide bond</keyword>
<dbReference type="PANTHER" id="PTHR45713">
    <property type="entry name" value="FTP DOMAIN-CONTAINING PROTEIN"/>
    <property type="match status" value="1"/>
</dbReference>
<dbReference type="GO" id="GO:0010185">
    <property type="term" value="P:regulation of cellular defense response"/>
    <property type="evidence" value="ECO:0007669"/>
    <property type="project" value="UniProtKB-ARBA"/>
</dbReference>
<evidence type="ECO:0000313" key="10">
    <source>
        <dbReference type="Proteomes" id="UP000095280"/>
    </source>
</evidence>
<dbReference type="Gene3D" id="2.60.120.260">
    <property type="entry name" value="Galactose-binding domain-like"/>
    <property type="match status" value="1"/>
</dbReference>
<proteinExistence type="inferred from homology"/>
<comment type="function">
    <text evidence="1">Acts as a defensive agent. Recognizes blood group fucosylated oligosaccharides including A, B, H and Lewis B-type antigens. Does not recognize Lewis A antigen and has low affinity for monovalent haptens.</text>
</comment>
<dbReference type="GO" id="GO:0042806">
    <property type="term" value="F:fucose binding"/>
    <property type="evidence" value="ECO:0007669"/>
    <property type="project" value="UniProtKB-ARBA"/>
</dbReference>
<evidence type="ECO:0000256" key="4">
    <source>
        <dbReference type="ARBA" id="ARBA00022723"/>
    </source>
</evidence>
<dbReference type="InterPro" id="IPR008979">
    <property type="entry name" value="Galactose-bd-like_sf"/>
</dbReference>
<keyword evidence="8" id="KW-0732">Signal</keyword>
<evidence type="ECO:0000256" key="8">
    <source>
        <dbReference type="SAM" id="SignalP"/>
    </source>
</evidence>
<dbReference type="GO" id="GO:0001868">
    <property type="term" value="P:regulation of complement activation, lectin pathway"/>
    <property type="evidence" value="ECO:0007669"/>
    <property type="project" value="UniProtKB-ARBA"/>
</dbReference>
<keyword evidence="10" id="KW-1185">Reference proteome</keyword>
<keyword evidence="4" id="KW-0479">Metal-binding</keyword>
<protein>
    <submittedName>
        <fullName evidence="11">FTP domain-containing protein</fullName>
    </submittedName>
</protein>
<comment type="similarity">
    <text evidence="2">Belongs to the fucolectin family.</text>
</comment>
<name>A0A1I8G767_9PLAT</name>
<evidence type="ECO:0000313" key="11">
    <source>
        <dbReference type="WBParaSite" id="maker-uti_cns_0001073-snap-gene-0.7-mRNA-1"/>
    </source>
</evidence>
<evidence type="ECO:0000256" key="2">
    <source>
        <dbReference type="ARBA" id="ARBA00010147"/>
    </source>
</evidence>
<evidence type="ECO:0000256" key="7">
    <source>
        <dbReference type="ARBA" id="ARBA00023157"/>
    </source>
</evidence>
<comment type="subunit">
    <text evidence="3">Homotrimer.</text>
</comment>
<sequence length="229" mass="25335">MKSLTLTLWFYSVVLFCLYKPTSAGIVFTVNKMGSLSTPIEMGPAAGSDRLKCAKDCTTNPACFGFTWLPSICRLFNLSAFYDLAWENSAASDVYTRKVAKLNFIACNQSSVLQDGVCERAIDGNKIQQYHLGKTCMQTDSKGYPGWWEGQLSAAAEVSHVTIYNRVDCCSNRLNKLSLQVDGVECHRVDLTVPFSKATFNCNAFGSRLTVLSLVKHIISMCEVEIYGI</sequence>
<dbReference type="Proteomes" id="UP000095280">
    <property type="component" value="Unplaced"/>
</dbReference>
<dbReference type="PANTHER" id="PTHR45713:SF6">
    <property type="entry name" value="F5_8 TYPE C DOMAIN-CONTAINING PROTEIN"/>
    <property type="match status" value="1"/>
</dbReference>
<keyword evidence="6" id="KW-0106">Calcium</keyword>
<organism evidence="10 11">
    <name type="scientific">Macrostomum lignano</name>
    <dbReference type="NCBI Taxonomy" id="282301"/>
    <lineage>
        <taxon>Eukaryota</taxon>
        <taxon>Metazoa</taxon>
        <taxon>Spiralia</taxon>
        <taxon>Lophotrochozoa</taxon>
        <taxon>Platyhelminthes</taxon>
        <taxon>Rhabditophora</taxon>
        <taxon>Macrostomorpha</taxon>
        <taxon>Macrostomida</taxon>
        <taxon>Macrostomidae</taxon>
        <taxon>Macrostomum</taxon>
    </lineage>
</organism>